<feature type="domain" description="Transglycosylase SLT" evidence="1">
    <location>
        <begin position="6"/>
        <end position="67"/>
    </location>
</feature>
<dbReference type="EMBL" id="JAROCD010000005">
    <property type="protein sequence ID" value="MDN4602060.1"/>
    <property type="molecule type" value="Genomic_DNA"/>
</dbReference>
<organism evidence="2 3">
    <name type="scientific">Paenibacillus vandeheii</name>
    <dbReference type="NCBI Taxonomy" id="3035917"/>
    <lineage>
        <taxon>Bacteria</taxon>
        <taxon>Bacillati</taxon>
        <taxon>Bacillota</taxon>
        <taxon>Bacilli</taxon>
        <taxon>Bacillales</taxon>
        <taxon>Paenibacillaceae</taxon>
        <taxon>Paenibacillus</taxon>
    </lineage>
</organism>
<dbReference type="Pfam" id="PF01464">
    <property type="entry name" value="SLT"/>
    <property type="match status" value="1"/>
</dbReference>
<name>A0ABT8JAC7_9BACL</name>
<accession>A0ABT8JAC7</accession>
<dbReference type="CDD" id="cd00254">
    <property type="entry name" value="LT-like"/>
    <property type="match status" value="1"/>
</dbReference>
<protein>
    <submittedName>
        <fullName evidence="2">Lytic transglycosylase domain-containing protein</fullName>
    </submittedName>
</protein>
<dbReference type="Proteomes" id="UP001174205">
    <property type="component" value="Unassembled WGS sequence"/>
</dbReference>
<dbReference type="Gene3D" id="1.10.530.10">
    <property type="match status" value="1"/>
</dbReference>
<reference evidence="2" key="1">
    <citation type="submission" date="2023-03" db="EMBL/GenBank/DDBJ databases">
        <title>MT1 and MT2 Draft Genomes of Novel Species.</title>
        <authorList>
            <person name="Venkateswaran K."/>
        </authorList>
    </citation>
    <scope>NUCLEOTIDE SEQUENCE</scope>
    <source>
        <strain evidence="2">F6_3S_P_1C</strain>
    </source>
</reference>
<evidence type="ECO:0000259" key="1">
    <source>
        <dbReference type="Pfam" id="PF01464"/>
    </source>
</evidence>
<gene>
    <name evidence="2" type="ORF">P5G61_12550</name>
</gene>
<keyword evidence="3" id="KW-1185">Reference proteome</keyword>
<dbReference type="InterPro" id="IPR023346">
    <property type="entry name" value="Lysozyme-like_dom_sf"/>
</dbReference>
<dbReference type="SUPFAM" id="SSF53955">
    <property type="entry name" value="Lysozyme-like"/>
    <property type="match status" value="1"/>
</dbReference>
<comment type="caution">
    <text evidence="2">The sequence shown here is derived from an EMBL/GenBank/DDBJ whole genome shotgun (WGS) entry which is preliminary data.</text>
</comment>
<evidence type="ECO:0000313" key="2">
    <source>
        <dbReference type="EMBL" id="MDN4602060.1"/>
    </source>
</evidence>
<dbReference type="InterPro" id="IPR008258">
    <property type="entry name" value="Transglycosylase_SLT_dom_1"/>
</dbReference>
<proteinExistence type="predicted"/>
<evidence type="ECO:0000313" key="3">
    <source>
        <dbReference type="Proteomes" id="UP001174205"/>
    </source>
</evidence>
<sequence>MIQVETSSTFNSNLVGTHGDTGLLQVLPATQRYMKIKGSLKNPSVNIEIGAKYLAYTQKRFGNDLGIVACTIRARATLNGECTTLNICQK</sequence>